<keyword evidence="2" id="KW-1185">Reference proteome</keyword>
<protein>
    <submittedName>
        <fullName evidence="1">Uncharacterized protein</fullName>
    </submittedName>
</protein>
<organism evidence="1 2">
    <name type="scientific">Lithospermum erythrorhizon</name>
    <name type="common">Purple gromwell</name>
    <name type="synonym">Lithospermum officinale var. erythrorhizon</name>
    <dbReference type="NCBI Taxonomy" id="34254"/>
    <lineage>
        <taxon>Eukaryota</taxon>
        <taxon>Viridiplantae</taxon>
        <taxon>Streptophyta</taxon>
        <taxon>Embryophyta</taxon>
        <taxon>Tracheophyta</taxon>
        <taxon>Spermatophyta</taxon>
        <taxon>Magnoliopsida</taxon>
        <taxon>eudicotyledons</taxon>
        <taxon>Gunneridae</taxon>
        <taxon>Pentapetalae</taxon>
        <taxon>asterids</taxon>
        <taxon>lamiids</taxon>
        <taxon>Boraginales</taxon>
        <taxon>Boraginaceae</taxon>
        <taxon>Boraginoideae</taxon>
        <taxon>Lithospermeae</taxon>
        <taxon>Lithospermum</taxon>
    </lineage>
</organism>
<sequence length="262" mass="29039">MPAMVIFETISGTAFSTLEAERGRSWSFVQEKVIYLEGPDVDSFDPPPSFRFLGNMISAGHIKWNGLLKICGNFEYIPGYWEWAEDVLSRCGHEATNHSSTKTAPGSVCPLGPTIPHRCAWDPHDKYPFDVLDFDVDLEEEVVEVSSSTSGLRRTELVDTRESLEIFVTEVAKSSPPVLPVPSLSQEAADILCAGASSIWSWICTRLEAKSPDIVLKEEAEALSTFQVLARLGLEVVLDLHGKLQDFLRMAREAILSFAVTF</sequence>
<accession>A0AAV3PEP9</accession>
<dbReference type="AlphaFoldDB" id="A0AAV3PEP9"/>
<dbReference type="Proteomes" id="UP001454036">
    <property type="component" value="Unassembled WGS sequence"/>
</dbReference>
<gene>
    <name evidence="1" type="ORF">LIER_37080</name>
</gene>
<comment type="caution">
    <text evidence="1">The sequence shown here is derived from an EMBL/GenBank/DDBJ whole genome shotgun (WGS) entry which is preliminary data.</text>
</comment>
<dbReference type="EMBL" id="BAABME010017475">
    <property type="protein sequence ID" value="GAA0150217.1"/>
    <property type="molecule type" value="Genomic_DNA"/>
</dbReference>
<name>A0AAV3PEP9_LITER</name>
<reference evidence="1 2" key="1">
    <citation type="submission" date="2024-01" db="EMBL/GenBank/DDBJ databases">
        <title>The complete chloroplast genome sequence of Lithospermum erythrorhizon: insights into the phylogenetic relationship among Boraginaceae species and the maternal lineages of purple gromwells.</title>
        <authorList>
            <person name="Okada T."/>
            <person name="Watanabe K."/>
        </authorList>
    </citation>
    <scope>NUCLEOTIDE SEQUENCE [LARGE SCALE GENOMIC DNA]</scope>
</reference>
<evidence type="ECO:0000313" key="2">
    <source>
        <dbReference type="Proteomes" id="UP001454036"/>
    </source>
</evidence>
<proteinExistence type="predicted"/>
<evidence type="ECO:0000313" key="1">
    <source>
        <dbReference type="EMBL" id="GAA0150217.1"/>
    </source>
</evidence>